<comment type="subcellular location">
    <subcellularLocation>
        <location evidence="1 10">Endoplasmic reticulum membrane</location>
        <topology evidence="1 10">Single-pass membrane protein</topology>
    </subcellularLocation>
</comment>
<evidence type="ECO:0000313" key="12">
    <source>
        <dbReference type="Proteomes" id="UP000092461"/>
    </source>
</evidence>
<dbReference type="VEuPathDB" id="VectorBase:LLONM1_006091"/>
<comment type="similarity">
    <text evidence="3 10">Belongs to the PIGX family.</text>
</comment>
<dbReference type="InterPro" id="IPR040039">
    <property type="entry name" value="PIGX"/>
</dbReference>
<keyword evidence="9" id="KW-0325">Glycoprotein</keyword>
<evidence type="ECO:0000256" key="7">
    <source>
        <dbReference type="ARBA" id="ARBA00022989"/>
    </source>
</evidence>
<dbReference type="AlphaFoldDB" id="A0A1B0CLB9"/>
<evidence type="ECO:0000256" key="1">
    <source>
        <dbReference type="ARBA" id="ARBA00004389"/>
    </source>
</evidence>
<comment type="function">
    <text evidence="10">Stabilizing subunit of the glycosylphosphatidylinositol-mannosyltransferase I complex which catalyzes the transfer of the first mannose, via an alpha-1,4 bond from a dolichol-phosphate-mannose (Dol-P-Man) to the glucosaminyl acyl phosphatidylinositol (GlcN-(acyl)PI) intermediate to generate alpha-D-Man-(1-&gt;4)-alpha-D-GlcN-(1-&gt;6)-(1-radyl,2-acyl-sn-glycero-3-phospho)-2-acyl-inositol and participates in the sixth step of the glycosylphosphatidylinositol-anchor biosynthesis. Probably acts by stabilizing the mannosyltransferase PIGM.</text>
</comment>
<evidence type="ECO:0000256" key="5">
    <source>
        <dbReference type="ARBA" id="ARBA00022692"/>
    </source>
</evidence>
<evidence type="ECO:0000256" key="9">
    <source>
        <dbReference type="ARBA" id="ARBA00023180"/>
    </source>
</evidence>
<keyword evidence="8 10" id="KW-0472">Membrane</keyword>
<evidence type="ECO:0000256" key="3">
    <source>
        <dbReference type="ARBA" id="ARBA00010345"/>
    </source>
</evidence>
<comment type="pathway">
    <text evidence="2 10">Glycolipid biosynthesis; glycosylphosphatidylinositol-anchor biosynthesis.</text>
</comment>
<evidence type="ECO:0000313" key="11">
    <source>
        <dbReference type="EnsemblMetazoa" id="LLOJ005406-PA"/>
    </source>
</evidence>
<reference evidence="11" key="1">
    <citation type="submission" date="2020-05" db="UniProtKB">
        <authorList>
            <consortium name="EnsemblMetazoa"/>
        </authorList>
    </citation>
    <scope>IDENTIFICATION</scope>
    <source>
        <strain evidence="11">Jacobina</strain>
    </source>
</reference>
<dbReference type="UniPathway" id="UPA00196"/>
<dbReference type="Pfam" id="PF08320">
    <property type="entry name" value="PIG-X"/>
    <property type="match status" value="1"/>
</dbReference>
<organism evidence="11 12">
    <name type="scientific">Lutzomyia longipalpis</name>
    <name type="common">Sand fly</name>
    <dbReference type="NCBI Taxonomy" id="7200"/>
    <lineage>
        <taxon>Eukaryota</taxon>
        <taxon>Metazoa</taxon>
        <taxon>Ecdysozoa</taxon>
        <taxon>Arthropoda</taxon>
        <taxon>Hexapoda</taxon>
        <taxon>Insecta</taxon>
        <taxon>Pterygota</taxon>
        <taxon>Neoptera</taxon>
        <taxon>Endopterygota</taxon>
        <taxon>Diptera</taxon>
        <taxon>Nematocera</taxon>
        <taxon>Psychodoidea</taxon>
        <taxon>Psychodidae</taxon>
        <taxon>Lutzomyia</taxon>
        <taxon>Lutzomyia</taxon>
    </lineage>
</organism>
<dbReference type="EMBL" id="AJWK01017071">
    <property type="status" value="NOT_ANNOTATED_CDS"/>
    <property type="molecule type" value="Genomic_DNA"/>
</dbReference>
<dbReference type="EnsemblMetazoa" id="LLOJ005406-RA">
    <property type="protein sequence ID" value="LLOJ005406-PA"/>
    <property type="gene ID" value="LLOJ005406"/>
</dbReference>
<name>A0A1B0CLB9_LUTLO</name>
<dbReference type="GO" id="GO:0005789">
    <property type="term" value="C:endoplasmic reticulum membrane"/>
    <property type="evidence" value="ECO:0007669"/>
    <property type="project" value="UniProtKB-SubCell"/>
</dbReference>
<dbReference type="PANTHER" id="PTHR28650">
    <property type="entry name" value="PHOSPHATIDYLINOSITOL-GLYCAN BIOSYNTHESIS CLASS X PROTEIN"/>
    <property type="match status" value="1"/>
</dbReference>
<keyword evidence="6 10" id="KW-0256">Endoplasmic reticulum</keyword>
<sequence length="212" mass="23807">MAISPCATIEKTHDHPPTELLYQLDFGGRFKKSTQCDIVIVQTLHQGVYVRGDQLAEIKRHHLAPAEISSSFTLYLYTKSYDKAVIRLPIHFRYHYPSSLTSFANVPMYEPSIYTSCPGRNYEREASQSYYFPCSNATQVIDYDQEELSGVGGVPVCTWFDLKCKVFSRGVATVSVPLGNLNMNIVVVVITTATVWSACGYIIFAIARKTKN</sequence>
<keyword evidence="4 10" id="KW-0337">GPI-anchor biosynthesis</keyword>
<evidence type="ECO:0000256" key="2">
    <source>
        <dbReference type="ARBA" id="ARBA00004687"/>
    </source>
</evidence>
<protein>
    <recommendedName>
        <fullName evidence="10">Phosphatidylinositol-glycan biosynthesis class X protein</fullName>
    </recommendedName>
</protein>
<evidence type="ECO:0000256" key="4">
    <source>
        <dbReference type="ARBA" id="ARBA00022502"/>
    </source>
</evidence>
<evidence type="ECO:0000256" key="8">
    <source>
        <dbReference type="ARBA" id="ARBA00023136"/>
    </source>
</evidence>
<dbReference type="GO" id="GO:0006506">
    <property type="term" value="P:GPI anchor biosynthetic process"/>
    <property type="evidence" value="ECO:0007669"/>
    <property type="project" value="UniProtKB-UniPathway"/>
</dbReference>
<dbReference type="Proteomes" id="UP000092461">
    <property type="component" value="Unassembled WGS sequence"/>
</dbReference>
<evidence type="ECO:0000256" key="6">
    <source>
        <dbReference type="ARBA" id="ARBA00022824"/>
    </source>
</evidence>
<accession>A0A1B0CLB9</accession>
<evidence type="ECO:0000256" key="10">
    <source>
        <dbReference type="RuleBase" id="RU366056"/>
    </source>
</evidence>
<proteinExistence type="inferred from homology"/>
<dbReference type="VEuPathDB" id="VectorBase:LLOJ005406"/>
<keyword evidence="12" id="KW-1185">Reference proteome</keyword>
<dbReference type="PANTHER" id="PTHR28650:SF1">
    <property type="entry name" value="PHOSPHATIDYLINOSITOL-GLYCAN BIOSYNTHESIS CLASS X PROTEIN"/>
    <property type="match status" value="1"/>
</dbReference>
<dbReference type="InterPro" id="IPR013233">
    <property type="entry name" value="PIG-X/PBN1"/>
</dbReference>
<keyword evidence="7 10" id="KW-1133">Transmembrane helix</keyword>
<feature type="transmembrane region" description="Helical" evidence="10">
    <location>
        <begin position="185"/>
        <end position="207"/>
    </location>
</feature>
<keyword evidence="5 10" id="KW-0812">Transmembrane</keyword>